<dbReference type="InterPro" id="IPR017868">
    <property type="entry name" value="Filamin/ABP280_repeat-like"/>
</dbReference>
<dbReference type="GO" id="GO:0030036">
    <property type="term" value="P:actin cytoskeleton organization"/>
    <property type="evidence" value="ECO:0007669"/>
    <property type="project" value="InterPro"/>
</dbReference>
<feature type="compositionally biased region" description="Gly residues" evidence="3">
    <location>
        <begin position="1021"/>
        <end position="1030"/>
    </location>
</feature>
<feature type="compositionally biased region" description="Basic and acidic residues" evidence="3">
    <location>
        <begin position="726"/>
        <end position="737"/>
    </location>
</feature>
<dbReference type="Gene3D" id="2.60.40.10">
    <property type="entry name" value="Immunoglobulins"/>
    <property type="match status" value="3"/>
</dbReference>
<gene>
    <name evidence="5" type="ORF">Ctob_015229</name>
</gene>
<feature type="repeat" description="Filamin" evidence="2">
    <location>
        <begin position="446"/>
        <end position="494"/>
    </location>
</feature>
<evidence type="ECO:0000256" key="1">
    <source>
        <dbReference type="ARBA" id="ARBA00022737"/>
    </source>
</evidence>
<dbReference type="InterPro" id="IPR035892">
    <property type="entry name" value="C2_domain_sf"/>
</dbReference>
<feature type="compositionally biased region" description="Polar residues" evidence="3">
    <location>
        <begin position="997"/>
        <end position="1008"/>
    </location>
</feature>
<dbReference type="InterPro" id="IPR014756">
    <property type="entry name" value="Ig_E-set"/>
</dbReference>
<dbReference type="SUPFAM" id="SSF49562">
    <property type="entry name" value="C2 domain (Calcium/lipid-binding domain, CaLB)"/>
    <property type="match status" value="1"/>
</dbReference>
<feature type="compositionally biased region" description="Low complexity" evidence="3">
    <location>
        <begin position="1"/>
        <end position="10"/>
    </location>
</feature>
<feature type="compositionally biased region" description="Basic and acidic residues" evidence="3">
    <location>
        <begin position="903"/>
        <end position="912"/>
    </location>
</feature>
<dbReference type="InterPro" id="IPR044801">
    <property type="entry name" value="Filamin"/>
</dbReference>
<evidence type="ECO:0000313" key="5">
    <source>
        <dbReference type="EMBL" id="KOO34783.1"/>
    </source>
</evidence>
<dbReference type="PROSITE" id="PS50194">
    <property type="entry name" value="FILAMIN_REPEAT"/>
    <property type="match status" value="3"/>
</dbReference>
<evidence type="ECO:0000256" key="2">
    <source>
        <dbReference type="PROSITE-ProRule" id="PRU00087"/>
    </source>
</evidence>
<dbReference type="InterPro" id="IPR013783">
    <property type="entry name" value="Ig-like_fold"/>
</dbReference>
<feature type="compositionally biased region" description="Low complexity" evidence="3">
    <location>
        <begin position="968"/>
        <end position="985"/>
    </location>
</feature>
<feature type="region of interest" description="Disordered" evidence="3">
    <location>
        <begin position="1"/>
        <end position="30"/>
    </location>
</feature>
<dbReference type="PANTHER" id="PTHR38537:SF13">
    <property type="entry name" value="JITTERBUG, ISOFORM N"/>
    <property type="match status" value="1"/>
</dbReference>
<sequence length="1107" mass="117730">MSSTMSSTHSDGSPGGHAGSPAEESIQSSPAHCVAAGRGLQTAVIQQLSQFVITAYDEFGHHCQRGGEPFAIFVHGVKPPCKLRSKLVDHGDGHYTGEYKAEVSVARQPFSFDLDFVDALGHPAVAEELDLRVEPLVPLQVTASDAEEAARMPCSDDELAAAAAAFEQRMNAQGSLQLCLRRAMGLVGVDMNGKSDPYAVIELVNPHEIVKSKPKTKFTSTIKAKTLNPVWNETFELNGTLTELVGRELLIRVFDCDNPTRPEKDDVLGETSISLDFLRSINSREFTSDLTMKGKVVLEVIWMSPEIEISVDAKFVRGDDRVIIGNNNLILRQGFSKTSTELLAVPPETWVQLHEVSYSVGKAGKYLLHVGLRGQSAILPGSPFMLEVVPGPAHAPSTSIPADELPLRTVVGTTGRLVLVVNDNMGNPCNTRSVEKHAISMEVRVSSTEVKATCDDRQDGTMVVTWTGEKAGSYLMDILIDGEHVVGSPATIEMCPAEIEVGRCEVVAPREAVCGQPLKLELHLRDPYGNHVLTDEFIQDETSGRVCGIVLLPSVPKADGKKAVNKASKAEIEERLTLTPSVAFKGEWRASTFHMSYVPTEAGECEMHVWMDLDRSGQRTYLPGSPFPIRVQTGRPSASGSVVADVNLVSLGERLVFPAGDRLQIKVQLRDEFGNPVGLEGLNAGTLEGPLRATLQNQNGKQPLTLKQAGSTKDMALGLGDASTQGEKKGESKKKGDTKTEVRIGVYELVSQSELLVKGTHVAHILLNGSPIGGSPIEFTVTHSNAVAQKSFLECSTKAPTINWPCEVLLHLVDRYGNACERGDVRVEAKVFGSKASDVETTNRGDGIYTLTFTTYVPGDYKVSAKGGGGKKGGVGAKKGGKAKAEGVDAERAAVAKTPKGSAKKDDAERAAVAKTPKSSAKKDDAERAAVAKTPKGSAKRDDAERAAVAKTPKGSAKKDKGDPSAKPEPASAAAAGAAGKSKSATAHKVKKEKNGAQFTQELSQNYPGQEPLGLGAIMSAGGGTSGGGTAAADSAASEPPAIPPTAADQSFAAALAAEYVRQREYLEKTSELAALRERLAMVEASEQLKTDRATADLRAKVLARGF</sequence>
<dbReference type="Pfam" id="PF00168">
    <property type="entry name" value="C2"/>
    <property type="match status" value="1"/>
</dbReference>
<dbReference type="OrthoDB" id="270970at2759"/>
<feature type="compositionally biased region" description="Low complexity" evidence="3">
    <location>
        <begin position="1031"/>
        <end position="1046"/>
    </location>
</feature>
<feature type="compositionally biased region" description="Basic and acidic residues" evidence="3">
    <location>
        <begin position="921"/>
        <end position="930"/>
    </location>
</feature>
<organism evidence="5 6">
    <name type="scientific">Chrysochromulina tobinii</name>
    <dbReference type="NCBI Taxonomy" id="1460289"/>
    <lineage>
        <taxon>Eukaryota</taxon>
        <taxon>Haptista</taxon>
        <taxon>Haptophyta</taxon>
        <taxon>Prymnesiophyceae</taxon>
        <taxon>Prymnesiales</taxon>
        <taxon>Chrysochromulinaceae</taxon>
        <taxon>Chrysochromulina</taxon>
    </lineage>
</organism>
<feature type="region of interest" description="Disordered" evidence="3">
    <location>
        <begin position="867"/>
        <end position="1046"/>
    </location>
</feature>
<feature type="domain" description="C2" evidence="4">
    <location>
        <begin position="155"/>
        <end position="288"/>
    </location>
</feature>
<dbReference type="InterPro" id="IPR000008">
    <property type="entry name" value="C2_dom"/>
</dbReference>
<reference evidence="6" key="1">
    <citation type="journal article" date="2015" name="PLoS Genet.">
        <title>Genome Sequence and Transcriptome Analyses of Chrysochromulina tobin: Metabolic Tools for Enhanced Algal Fitness in the Prominent Order Prymnesiales (Haptophyceae).</title>
        <authorList>
            <person name="Hovde B.T."/>
            <person name="Deodato C.R."/>
            <person name="Hunsperger H.M."/>
            <person name="Ryken S.A."/>
            <person name="Yost W."/>
            <person name="Jha R.K."/>
            <person name="Patterson J."/>
            <person name="Monnat R.J. Jr."/>
            <person name="Barlow S.B."/>
            <person name="Starkenburg S.R."/>
            <person name="Cattolico R.A."/>
        </authorList>
    </citation>
    <scope>NUCLEOTIDE SEQUENCE</scope>
    <source>
        <strain evidence="6">CCMP291</strain>
    </source>
</reference>
<dbReference type="PROSITE" id="PS50004">
    <property type="entry name" value="C2"/>
    <property type="match status" value="1"/>
</dbReference>
<dbReference type="Gene3D" id="2.60.40.150">
    <property type="entry name" value="C2 domain"/>
    <property type="match status" value="1"/>
</dbReference>
<dbReference type="Pfam" id="PF00630">
    <property type="entry name" value="Filamin"/>
    <property type="match status" value="1"/>
</dbReference>
<feature type="compositionally biased region" description="Basic and acidic residues" evidence="3">
    <location>
        <begin position="957"/>
        <end position="966"/>
    </location>
</feature>
<feature type="compositionally biased region" description="Gly residues" evidence="3">
    <location>
        <begin position="867"/>
        <end position="878"/>
    </location>
</feature>
<dbReference type="SUPFAM" id="SSF81296">
    <property type="entry name" value="E set domains"/>
    <property type="match status" value="3"/>
</dbReference>
<feature type="repeat" description="Filamin" evidence="2">
    <location>
        <begin position="591"/>
        <end position="631"/>
    </location>
</feature>
<accession>A0A0M0K8Q6</accession>
<keyword evidence="1" id="KW-0677">Repeat</keyword>
<keyword evidence="6" id="KW-1185">Reference proteome</keyword>
<dbReference type="SMART" id="SM00239">
    <property type="entry name" value="C2"/>
    <property type="match status" value="1"/>
</dbReference>
<evidence type="ECO:0000256" key="3">
    <source>
        <dbReference type="SAM" id="MobiDB-lite"/>
    </source>
</evidence>
<feature type="compositionally biased region" description="Basic and acidic residues" evidence="3">
    <location>
        <begin position="883"/>
        <end position="894"/>
    </location>
</feature>
<feature type="repeat" description="Filamin" evidence="2">
    <location>
        <begin position="354"/>
        <end position="388"/>
    </location>
</feature>
<dbReference type="Proteomes" id="UP000037460">
    <property type="component" value="Unassembled WGS sequence"/>
</dbReference>
<feature type="region of interest" description="Disordered" evidence="3">
    <location>
        <begin position="716"/>
        <end position="737"/>
    </location>
</feature>
<dbReference type="InterPro" id="IPR001298">
    <property type="entry name" value="Filamin/ABP280_rpt"/>
</dbReference>
<comment type="caution">
    <text evidence="5">The sequence shown here is derived from an EMBL/GenBank/DDBJ whole genome shotgun (WGS) entry which is preliminary data.</text>
</comment>
<dbReference type="PANTHER" id="PTHR38537">
    <property type="entry name" value="JITTERBUG, ISOFORM N"/>
    <property type="match status" value="1"/>
</dbReference>
<feature type="compositionally biased region" description="Basic and acidic residues" evidence="3">
    <location>
        <begin position="939"/>
        <end position="948"/>
    </location>
</feature>
<dbReference type="GO" id="GO:0051015">
    <property type="term" value="F:actin filament binding"/>
    <property type="evidence" value="ECO:0007669"/>
    <property type="project" value="InterPro"/>
</dbReference>
<evidence type="ECO:0000313" key="6">
    <source>
        <dbReference type="Proteomes" id="UP000037460"/>
    </source>
</evidence>
<dbReference type="SMART" id="SM00557">
    <property type="entry name" value="IG_FLMN"/>
    <property type="match status" value="2"/>
</dbReference>
<dbReference type="AlphaFoldDB" id="A0A0M0K8Q6"/>
<dbReference type="EMBL" id="JWZX01001092">
    <property type="protein sequence ID" value="KOO34783.1"/>
    <property type="molecule type" value="Genomic_DNA"/>
</dbReference>
<proteinExistence type="predicted"/>
<name>A0A0M0K8Q6_9EUKA</name>
<evidence type="ECO:0000259" key="4">
    <source>
        <dbReference type="PROSITE" id="PS50004"/>
    </source>
</evidence>
<protein>
    <submittedName>
        <fullName evidence="5">Protein snt-2</fullName>
    </submittedName>
</protein>